<proteinExistence type="predicted"/>
<gene>
    <name evidence="3" type="ORF">Cvel_10868</name>
</gene>
<evidence type="ECO:0000256" key="1">
    <source>
        <dbReference type="SAM" id="Coils"/>
    </source>
</evidence>
<evidence type="ECO:0000256" key="2">
    <source>
        <dbReference type="SAM" id="MobiDB-lite"/>
    </source>
</evidence>
<organism evidence="3">
    <name type="scientific">Chromera velia CCMP2878</name>
    <dbReference type="NCBI Taxonomy" id="1169474"/>
    <lineage>
        <taxon>Eukaryota</taxon>
        <taxon>Sar</taxon>
        <taxon>Alveolata</taxon>
        <taxon>Colpodellida</taxon>
        <taxon>Chromeraceae</taxon>
        <taxon>Chromera</taxon>
    </lineage>
</organism>
<feature type="coiled-coil region" evidence="1">
    <location>
        <begin position="180"/>
        <end position="208"/>
    </location>
</feature>
<sequence length="548" mass="61368">MTRPSPGAFDLRPRLQRNGGVVMHHGAMTVNKELSDALTEVVEWLKTHPDELVVAYMNHADSQGRESEDEVIGNVEEYLKEKGFSVYTQFGKLSTMSVGQARSEFRLPSGGSLLIFFEHVYEQYVQSAQNCCNWFGDVHPASKSDSLPASVSVQKFWGEVAREERGVRATRREMRLRGRSQEAEEMSEDALEEMREKEKEEDMRAEEDLRIVFEGLKGDLRGNGKEEGESEWESKAIGSMDEREIENLNAMLEAVERVRGRLGEEAVEKFRERMEGGPLRDDEGPQKPSSEFALQAGWNLWSCYGRGRGKAFAQMKRYTDWSWKVNRNLLTIMQAHWQATGGSVIVGTLFGSSLLKDAQKSGINRWMKGEVEGMGSKGRLNFLEVDDVCDSGQELAAVVLERARKLGGKYSDGGGSEEVREEEEAEQLIQEFSREGEAERTLGGDRRANSFGGLEVETGDGDLWMMPGSPPFESSNGQRDEVTVGEVATQRVRGGDLASNKKSIAPFFNAHRSIDILGEDRELEGAEQFVSDTNQKETIDTKDAEEIN</sequence>
<feature type="region of interest" description="Disordered" evidence="2">
    <location>
        <begin position="434"/>
        <end position="453"/>
    </location>
</feature>
<feature type="compositionally biased region" description="Basic and acidic residues" evidence="2">
    <location>
        <begin position="534"/>
        <end position="548"/>
    </location>
</feature>
<keyword evidence="1" id="KW-0175">Coiled coil</keyword>
<dbReference type="Gene3D" id="3.20.20.190">
    <property type="entry name" value="Phosphatidylinositol (PI) phosphodiesterase"/>
    <property type="match status" value="1"/>
</dbReference>
<dbReference type="GO" id="GO:0008081">
    <property type="term" value="F:phosphoric diester hydrolase activity"/>
    <property type="evidence" value="ECO:0007669"/>
    <property type="project" value="InterPro"/>
</dbReference>
<reference evidence="3" key="1">
    <citation type="submission" date="2014-11" db="EMBL/GenBank/DDBJ databases">
        <authorList>
            <person name="Otto D Thomas"/>
            <person name="Naeem Raeece"/>
        </authorList>
    </citation>
    <scope>NUCLEOTIDE SEQUENCE</scope>
</reference>
<accession>A0A0G4I496</accession>
<dbReference type="VEuPathDB" id="CryptoDB:Cvel_10868"/>
<dbReference type="GO" id="GO:0006629">
    <property type="term" value="P:lipid metabolic process"/>
    <property type="evidence" value="ECO:0007669"/>
    <property type="project" value="InterPro"/>
</dbReference>
<dbReference type="EMBL" id="CDMZ01005056">
    <property type="protein sequence ID" value="CEM51801.1"/>
    <property type="molecule type" value="Genomic_DNA"/>
</dbReference>
<feature type="compositionally biased region" description="Basic and acidic residues" evidence="2">
    <location>
        <begin position="434"/>
        <end position="448"/>
    </location>
</feature>
<protein>
    <submittedName>
        <fullName evidence="3">Uncharacterized protein</fullName>
    </submittedName>
</protein>
<evidence type="ECO:0000313" key="3">
    <source>
        <dbReference type="EMBL" id="CEM51801.1"/>
    </source>
</evidence>
<name>A0A0G4I496_9ALVE</name>
<dbReference type="InterPro" id="IPR017946">
    <property type="entry name" value="PLC-like_Pdiesterase_TIM-brl"/>
</dbReference>
<dbReference type="AlphaFoldDB" id="A0A0G4I496"/>
<dbReference type="SUPFAM" id="SSF51695">
    <property type="entry name" value="PLC-like phosphodiesterases"/>
    <property type="match status" value="1"/>
</dbReference>
<feature type="region of interest" description="Disordered" evidence="2">
    <location>
        <begin position="525"/>
        <end position="548"/>
    </location>
</feature>